<feature type="compositionally biased region" description="Polar residues" evidence="1">
    <location>
        <begin position="327"/>
        <end position="341"/>
    </location>
</feature>
<gene>
    <name evidence="3" type="ORF">AUP43_13190</name>
</gene>
<dbReference type="AlphaFoldDB" id="A0A154VPS5"/>
<dbReference type="InterPro" id="IPR041916">
    <property type="entry name" value="Anti_sigma_zinc_sf"/>
</dbReference>
<dbReference type="RefSeq" id="WP_067559144.1">
    <property type="nucleotide sequence ID" value="NZ_LPXN01000147.1"/>
</dbReference>
<dbReference type="EMBL" id="LPXN01000147">
    <property type="protein sequence ID" value="KZD03357.1"/>
    <property type="molecule type" value="Genomic_DNA"/>
</dbReference>
<proteinExistence type="predicted"/>
<dbReference type="Proteomes" id="UP000076400">
    <property type="component" value="Unassembled WGS sequence"/>
</dbReference>
<reference evidence="3 4" key="1">
    <citation type="submission" date="2015-12" db="EMBL/GenBank/DDBJ databases">
        <title>Genome sequence of Oceanibaculum pacificum MCCC 1A02656.</title>
        <authorList>
            <person name="Lu L."/>
            <person name="Lai Q."/>
            <person name="Shao Z."/>
            <person name="Qian P."/>
        </authorList>
    </citation>
    <scope>NUCLEOTIDE SEQUENCE [LARGE SCALE GENOMIC DNA]</scope>
    <source>
        <strain evidence="3 4">MCCC 1A02656</strain>
    </source>
</reference>
<evidence type="ECO:0000313" key="3">
    <source>
        <dbReference type="EMBL" id="KZD03357.1"/>
    </source>
</evidence>
<evidence type="ECO:0000256" key="2">
    <source>
        <dbReference type="SAM" id="Phobius"/>
    </source>
</evidence>
<protein>
    <recommendedName>
        <fullName evidence="5">Anti-sigma factor</fullName>
    </recommendedName>
</protein>
<feature type="transmembrane region" description="Helical" evidence="2">
    <location>
        <begin position="104"/>
        <end position="124"/>
    </location>
</feature>
<feature type="region of interest" description="Disordered" evidence="1">
    <location>
        <begin position="307"/>
        <end position="341"/>
    </location>
</feature>
<accession>A0A154VPS5</accession>
<keyword evidence="2" id="KW-0812">Transmembrane</keyword>
<sequence length="341" mass="35502">MNDSTENTVALVTEDMLMAYVDGALDGRQRLLVEHYLAASPEAAERVAAYMEQNRALRDLFDGHLAEPLPPEIAAATERLRRATQPELERGRGAGGFANGRRGMAAIAASIVVAALVAGAVVQLQPHWFGDRQAATPQSSGETLLGQGGLMPAGGAIEGAALTNSGGPDLSRYGFALTNERRLGMAKAGLVDSGADTRQFTYQDESGHWMALYAGPAAGSVETPVMAMYGAGRTILAWQAGGVSYSLIGSLSQDKLTAIARHIGGAPAVKSIPGGDAKPGVRSLKDDSAQLDGTLSKPLVDGKIIRPVIPPSTAPTLDGKPAKLPERTSTLPSVERQNQAA</sequence>
<dbReference type="Gene3D" id="1.10.10.1320">
    <property type="entry name" value="Anti-sigma factor, zinc-finger domain"/>
    <property type="match status" value="1"/>
</dbReference>
<keyword evidence="2" id="KW-0472">Membrane</keyword>
<name>A0A154VPS5_9PROT</name>
<evidence type="ECO:0000313" key="4">
    <source>
        <dbReference type="Proteomes" id="UP000076400"/>
    </source>
</evidence>
<comment type="caution">
    <text evidence="3">The sequence shown here is derived from an EMBL/GenBank/DDBJ whole genome shotgun (WGS) entry which is preliminary data.</text>
</comment>
<keyword evidence="4" id="KW-1185">Reference proteome</keyword>
<organism evidence="3 4">
    <name type="scientific">Oceanibaculum pacificum</name>
    <dbReference type="NCBI Taxonomy" id="580166"/>
    <lineage>
        <taxon>Bacteria</taxon>
        <taxon>Pseudomonadati</taxon>
        <taxon>Pseudomonadota</taxon>
        <taxon>Alphaproteobacteria</taxon>
        <taxon>Rhodospirillales</taxon>
        <taxon>Oceanibaculaceae</taxon>
        <taxon>Oceanibaculum</taxon>
    </lineage>
</organism>
<evidence type="ECO:0008006" key="5">
    <source>
        <dbReference type="Google" id="ProtNLM"/>
    </source>
</evidence>
<evidence type="ECO:0000256" key="1">
    <source>
        <dbReference type="SAM" id="MobiDB-lite"/>
    </source>
</evidence>
<dbReference type="STRING" id="580166.AUP43_13190"/>
<keyword evidence="2" id="KW-1133">Transmembrane helix</keyword>
<dbReference type="OrthoDB" id="7187254at2"/>